<keyword evidence="1" id="KW-0732">Signal</keyword>
<keyword evidence="2" id="KW-1185">Reference proteome</keyword>
<sequence length="135" mass="15123">MGQRCALTYLLMMLLVGAIVTICAEAAPSNDTDSGDNSIAENGTDGIKPDDVKYDIIQLFQCVKKTKTIGPIVIQFLQILNMILPLVPHQWSALCTYYATVMFWETFLTVKSIQAILKEFTLMLMPLIELRIFST</sequence>
<accession>A0A6P3WV89</accession>
<protein>
    <submittedName>
        <fullName evidence="3">Uncharacterized protein LOC106741893</fullName>
    </submittedName>
</protein>
<proteinExistence type="predicted"/>
<gene>
    <name evidence="3" type="primary">LOC106741893</name>
</gene>
<reference evidence="3" key="1">
    <citation type="submission" date="2025-08" db="UniProtKB">
        <authorList>
            <consortium name="RefSeq"/>
        </authorList>
    </citation>
    <scope>IDENTIFICATION</scope>
</reference>
<dbReference type="OrthoDB" id="189220at2759"/>
<dbReference type="RefSeq" id="XP_014469792.1">
    <property type="nucleotide sequence ID" value="XM_014614306.1"/>
</dbReference>
<dbReference type="KEGG" id="dqu:106741893"/>
<organism evidence="2 3">
    <name type="scientific">Dinoponera quadriceps</name>
    <name type="common">South American ant</name>
    <dbReference type="NCBI Taxonomy" id="609295"/>
    <lineage>
        <taxon>Eukaryota</taxon>
        <taxon>Metazoa</taxon>
        <taxon>Ecdysozoa</taxon>
        <taxon>Arthropoda</taxon>
        <taxon>Hexapoda</taxon>
        <taxon>Insecta</taxon>
        <taxon>Pterygota</taxon>
        <taxon>Neoptera</taxon>
        <taxon>Endopterygota</taxon>
        <taxon>Hymenoptera</taxon>
        <taxon>Apocrita</taxon>
        <taxon>Aculeata</taxon>
        <taxon>Formicoidea</taxon>
        <taxon>Formicidae</taxon>
        <taxon>Ponerinae</taxon>
        <taxon>Ponerini</taxon>
        <taxon>Dinoponera</taxon>
    </lineage>
</organism>
<dbReference type="GeneID" id="106741893"/>
<name>A0A6P3WV89_DINQU</name>
<evidence type="ECO:0000313" key="2">
    <source>
        <dbReference type="Proteomes" id="UP000515204"/>
    </source>
</evidence>
<feature type="signal peptide" evidence="1">
    <location>
        <begin position="1"/>
        <end position="26"/>
    </location>
</feature>
<evidence type="ECO:0000256" key="1">
    <source>
        <dbReference type="SAM" id="SignalP"/>
    </source>
</evidence>
<dbReference type="Proteomes" id="UP000515204">
    <property type="component" value="Unplaced"/>
</dbReference>
<feature type="chain" id="PRO_5027877795" evidence="1">
    <location>
        <begin position="27"/>
        <end position="135"/>
    </location>
</feature>
<evidence type="ECO:0000313" key="3">
    <source>
        <dbReference type="RefSeq" id="XP_014469792.1"/>
    </source>
</evidence>
<dbReference type="AlphaFoldDB" id="A0A6P3WV89"/>